<dbReference type="InterPro" id="IPR011990">
    <property type="entry name" value="TPR-like_helical_dom_sf"/>
</dbReference>
<protein>
    <recommendedName>
        <fullName evidence="5">Pentatricopeptide repeat-containing protein</fullName>
    </recommendedName>
</protein>
<dbReference type="PANTHER" id="PTHR47926">
    <property type="entry name" value="PENTATRICOPEPTIDE REPEAT-CONTAINING PROTEIN"/>
    <property type="match status" value="1"/>
</dbReference>
<feature type="repeat" description="PPR" evidence="2">
    <location>
        <begin position="279"/>
        <end position="313"/>
    </location>
</feature>
<accession>A0A9D4UNK3</accession>
<dbReference type="GO" id="GO:0009451">
    <property type="term" value="P:RNA modification"/>
    <property type="evidence" value="ECO:0007669"/>
    <property type="project" value="InterPro"/>
</dbReference>
<feature type="repeat" description="PPR" evidence="2">
    <location>
        <begin position="514"/>
        <end position="548"/>
    </location>
</feature>
<gene>
    <name evidence="3" type="ORF">GOP47_0015189</name>
</gene>
<dbReference type="OrthoDB" id="10361751at2759"/>
<keyword evidence="4" id="KW-1185">Reference proteome</keyword>
<feature type="repeat" description="PPR" evidence="2">
    <location>
        <begin position="719"/>
        <end position="753"/>
    </location>
</feature>
<dbReference type="NCBIfam" id="TIGR00756">
    <property type="entry name" value="PPR"/>
    <property type="match status" value="5"/>
</dbReference>
<feature type="repeat" description="PPR" evidence="2">
    <location>
        <begin position="412"/>
        <end position="446"/>
    </location>
</feature>
<dbReference type="EMBL" id="JABFUD020000014">
    <property type="protein sequence ID" value="KAI5070846.1"/>
    <property type="molecule type" value="Genomic_DNA"/>
</dbReference>
<dbReference type="GO" id="GO:0048731">
    <property type="term" value="P:system development"/>
    <property type="evidence" value="ECO:0007669"/>
    <property type="project" value="UniProtKB-ARBA"/>
</dbReference>
<dbReference type="FunFam" id="1.25.40.10:FF:000031">
    <property type="entry name" value="Pentatricopeptide repeat-containing protein mitochondrial"/>
    <property type="match status" value="1"/>
</dbReference>
<dbReference type="FunFam" id="1.25.40.10:FF:000381">
    <property type="entry name" value="Pentatricopeptide repeat-containing protein"/>
    <property type="match status" value="1"/>
</dbReference>
<evidence type="ECO:0000256" key="2">
    <source>
        <dbReference type="PROSITE-ProRule" id="PRU00708"/>
    </source>
</evidence>
<dbReference type="Gene3D" id="1.25.40.10">
    <property type="entry name" value="Tetratricopeptide repeat domain"/>
    <property type="match status" value="6"/>
</dbReference>
<dbReference type="InterPro" id="IPR046960">
    <property type="entry name" value="PPR_At4g14850-like_plant"/>
</dbReference>
<sequence>MRQARPPMIMNFHCKAKPEEEMLIPSHILPQNMQNNFDVGLHFVALLKACAKEKLLHRGRALHIEIANSGLLNMNVFVGSALVNMYIKCGDFYKAQDVFDELPIRNVVTWNTLISGYAQQGHGKEALNCYDQMQRGGFTSNIVTFACVLKACTGLRALEKGQEVHTQIVNGGFLDKDTVVASALIDMYSKCGALVRAQEVFDELRVQSTESWTALISGYVQNECYEEALSCFEKMQLGGFPANISTFACILKACGNLGNLEKGLEIHAQVARGEWSEKSMVVENALIDMYAKCGALEKAQEVFKKLSAPNLVSWTELIAGFSQHGLGVEALFCSARLQVSGFSPDSVTYACMLKACGITKALEKGKRLHAQLVKDFTLEKDAIISCELIDMYGSCGALENAQGVFDKITIRDVVMWNVLIKGYNLCGHCEEALACFEEMRQGGFGPNETTFACVLESCGMVGALGKAHAIHAQLVRCSPLETDLRVANALVSMYAQCGALGKAQDIFNELPDQDIVSWNVLIAGYAEHGLGKEALNCYEQMKQSGISLNAITAACILKACGSVGALDKGEEIHARAAREGWLQDNNVIGNVLVDMYAKCGALKKAQDLLYELPTLDSLSWNTLISGCIQYGQDEDAFTYFEQMQLQGYNPDGVTFACVLKACGSRGAAFKGQEIHNQAIQYGLPTCGTMVLGTAVLVMYAKCGMLEESQYMFDKLLFRDVVSWSALMAGYAMIGKDDVLLNNFNDMLLEGIQPNLVTFTIVLQTCRRRGLVDKGQVYFEIMRNGYDLAPELEHYVCMVDLFASAGYLNKALALVEEKMDFTLWHTLLDACRKRGGANLGMWAFEQMVGPSARLPTLVPA</sequence>
<comment type="caution">
    <text evidence="3">The sequence shown here is derived from an EMBL/GenBank/DDBJ whole genome shotgun (WGS) entry which is preliminary data.</text>
</comment>
<evidence type="ECO:0000313" key="3">
    <source>
        <dbReference type="EMBL" id="KAI5070846.1"/>
    </source>
</evidence>
<keyword evidence="1" id="KW-0677">Repeat</keyword>
<feature type="repeat" description="PPR" evidence="2">
    <location>
        <begin position="106"/>
        <end position="140"/>
    </location>
</feature>
<dbReference type="FunFam" id="1.25.40.10:FF:000351">
    <property type="entry name" value="Pentatricopeptide repeat-containing protein"/>
    <property type="match status" value="1"/>
</dbReference>
<name>A0A9D4UNK3_ADICA</name>
<evidence type="ECO:0000313" key="4">
    <source>
        <dbReference type="Proteomes" id="UP000886520"/>
    </source>
</evidence>
<reference evidence="3" key="1">
    <citation type="submission" date="2021-01" db="EMBL/GenBank/DDBJ databases">
        <title>Adiantum capillus-veneris genome.</title>
        <authorList>
            <person name="Fang Y."/>
            <person name="Liao Q."/>
        </authorList>
    </citation>
    <scope>NUCLEOTIDE SEQUENCE</scope>
    <source>
        <strain evidence="3">H3</strain>
        <tissue evidence="3">Leaf</tissue>
    </source>
</reference>
<dbReference type="Proteomes" id="UP000886520">
    <property type="component" value="Chromosome 14"/>
</dbReference>
<dbReference type="InterPro" id="IPR002885">
    <property type="entry name" value="PPR_rpt"/>
</dbReference>
<dbReference type="FunFam" id="1.25.40.10:FF:000344">
    <property type="entry name" value="Pentatricopeptide repeat-containing protein"/>
    <property type="match status" value="1"/>
</dbReference>
<evidence type="ECO:0000256" key="1">
    <source>
        <dbReference type="ARBA" id="ARBA00022737"/>
    </source>
</evidence>
<dbReference type="PROSITE" id="PS51375">
    <property type="entry name" value="PPR"/>
    <property type="match status" value="7"/>
</dbReference>
<dbReference type="SUPFAM" id="SSF48452">
    <property type="entry name" value="TPR-like"/>
    <property type="match status" value="1"/>
</dbReference>
<organism evidence="3 4">
    <name type="scientific">Adiantum capillus-veneris</name>
    <name type="common">Maidenhair fern</name>
    <dbReference type="NCBI Taxonomy" id="13818"/>
    <lineage>
        <taxon>Eukaryota</taxon>
        <taxon>Viridiplantae</taxon>
        <taxon>Streptophyta</taxon>
        <taxon>Embryophyta</taxon>
        <taxon>Tracheophyta</taxon>
        <taxon>Polypodiopsida</taxon>
        <taxon>Polypodiidae</taxon>
        <taxon>Polypodiales</taxon>
        <taxon>Pteridineae</taxon>
        <taxon>Pteridaceae</taxon>
        <taxon>Vittarioideae</taxon>
        <taxon>Adiantum</taxon>
    </lineage>
</organism>
<feature type="repeat" description="PPR" evidence="2">
    <location>
        <begin position="208"/>
        <end position="242"/>
    </location>
</feature>
<dbReference type="GO" id="GO:0003723">
    <property type="term" value="F:RNA binding"/>
    <property type="evidence" value="ECO:0007669"/>
    <property type="project" value="InterPro"/>
</dbReference>
<dbReference type="FunFam" id="1.25.40.10:FF:000158">
    <property type="entry name" value="pentatricopeptide repeat-containing protein At2g33680"/>
    <property type="match status" value="1"/>
</dbReference>
<dbReference type="FunFam" id="1.25.40.10:FF:000285">
    <property type="entry name" value="Pentatricopeptide repeat-containing protein, chloroplastic"/>
    <property type="match status" value="1"/>
</dbReference>
<dbReference type="Pfam" id="PF01535">
    <property type="entry name" value="PPR"/>
    <property type="match status" value="5"/>
</dbReference>
<evidence type="ECO:0008006" key="5">
    <source>
        <dbReference type="Google" id="ProtNLM"/>
    </source>
</evidence>
<proteinExistence type="predicted"/>
<feature type="repeat" description="PPR" evidence="2">
    <location>
        <begin position="616"/>
        <end position="650"/>
    </location>
</feature>
<dbReference type="Pfam" id="PF13041">
    <property type="entry name" value="PPR_2"/>
    <property type="match status" value="6"/>
</dbReference>
<dbReference type="AlphaFoldDB" id="A0A9D4UNK3"/>